<dbReference type="SFLD" id="SFLDG01153">
    <property type="entry name" value="Main.4:_Theta-like"/>
    <property type="match status" value="1"/>
</dbReference>
<sequence length="217" mass="24745">MTIDFYYSPGSGPCRFVELTAKTLGLTLNHKLMDLMVKKDHLTPEFIKINPQHCIPTIVDNGFSVWESSVIATYLVQTYAKDDSLYPKDPKKRSVVDQRLYFNLGVLGQRFADYYYPLMMSNATPDQEKFKKLQDGVEILNTFLEGKQYVAGDTLTLADLAISSTIATFDAAKFDRTSYKNVTKWYAKIQSTVPGFEEINGLEKLNAIFEAYRKSRQ</sequence>
<dbReference type="EMBL" id="JAVRBK010000004">
    <property type="protein sequence ID" value="KAK5645152.1"/>
    <property type="molecule type" value="Genomic_DNA"/>
</dbReference>
<proteinExistence type="predicted"/>
<dbReference type="InterPro" id="IPR010987">
    <property type="entry name" value="Glutathione-S-Trfase_C-like"/>
</dbReference>
<dbReference type="PANTHER" id="PTHR43969">
    <property type="entry name" value="GLUTATHIONE S TRANSFERASE D10, ISOFORM A-RELATED"/>
    <property type="match status" value="1"/>
</dbReference>
<dbReference type="SUPFAM" id="SSF52833">
    <property type="entry name" value="Thioredoxin-like"/>
    <property type="match status" value="1"/>
</dbReference>
<evidence type="ECO:0000313" key="5">
    <source>
        <dbReference type="Proteomes" id="UP001329430"/>
    </source>
</evidence>
<evidence type="ECO:0000259" key="3">
    <source>
        <dbReference type="PROSITE" id="PS50405"/>
    </source>
</evidence>
<evidence type="ECO:0000256" key="1">
    <source>
        <dbReference type="ARBA" id="ARBA00011738"/>
    </source>
</evidence>
<dbReference type="GO" id="GO:0006749">
    <property type="term" value="P:glutathione metabolic process"/>
    <property type="evidence" value="ECO:0007669"/>
    <property type="project" value="TreeGrafter"/>
</dbReference>
<dbReference type="AlphaFoldDB" id="A0AAN7ZII1"/>
<organism evidence="4 5">
    <name type="scientific">Pyrocoelia pectoralis</name>
    <dbReference type="NCBI Taxonomy" id="417401"/>
    <lineage>
        <taxon>Eukaryota</taxon>
        <taxon>Metazoa</taxon>
        <taxon>Ecdysozoa</taxon>
        <taxon>Arthropoda</taxon>
        <taxon>Hexapoda</taxon>
        <taxon>Insecta</taxon>
        <taxon>Pterygota</taxon>
        <taxon>Neoptera</taxon>
        <taxon>Endopterygota</taxon>
        <taxon>Coleoptera</taxon>
        <taxon>Polyphaga</taxon>
        <taxon>Elateriformia</taxon>
        <taxon>Elateroidea</taxon>
        <taxon>Lampyridae</taxon>
        <taxon>Lampyrinae</taxon>
        <taxon>Pyrocoelia</taxon>
    </lineage>
</organism>
<dbReference type="Proteomes" id="UP001329430">
    <property type="component" value="Chromosome 4"/>
</dbReference>
<dbReference type="SFLD" id="SFLDG00358">
    <property type="entry name" value="Main_(cytGST)"/>
    <property type="match status" value="1"/>
</dbReference>
<dbReference type="InterPro" id="IPR036249">
    <property type="entry name" value="Thioredoxin-like_sf"/>
</dbReference>
<keyword evidence="5" id="KW-1185">Reference proteome</keyword>
<dbReference type="Pfam" id="PF00043">
    <property type="entry name" value="GST_C"/>
    <property type="match status" value="1"/>
</dbReference>
<accession>A0AAN7ZII1</accession>
<dbReference type="FunFam" id="1.20.1050.10:FF:000007">
    <property type="entry name" value="Glutathione S-transferase 1-1"/>
    <property type="match status" value="1"/>
</dbReference>
<evidence type="ECO:0000259" key="2">
    <source>
        <dbReference type="PROSITE" id="PS50404"/>
    </source>
</evidence>
<dbReference type="InterPro" id="IPR004046">
    <property type="entry name" value="GST_C"/>
</dbReference>
<dbReference type="SUPFAM" id="SSF47616">
    <property type="entry name" value="GST C-terminal domain-like"/>
    <property type="match status" value="1"/>
</dbReference>
<dbReference type="InterPro" id="IPR004045">
    <property type="entry name" value="Glutathione_S-Trfase_N"/>
</dbReference>
<dbReference type="InterPro" id="IPR036282">
    <property type="entry name" value="Glutathione-S-Trfase_C_sf"/>
</dbReference>
<comment type="subunit">
    <text evidence="1">Homodimer.</text>
</comment>
<dbReference type="SFLD" id="SFLDS00019">
    <property type="entry name" value="Glutathione_Transferase_(cytos"/>
    <property type="match status" value="1"/>
</dbReference>
<feature type="domain" description="GST N-terminal" evidence="2">
    <location>
        <begin position="1"/>
        <end position="83"/>
    </location>
</feature>
<reference evidence="4 5" key="1">
    <citation type="journal article" date="2024" name="Insects">
        <title>An Improved Chromosome-Level Genome Assembly of the Firefly Pyrocoelia pectoralis.</title>
        <authorList>
            <person name="Fu X."/>
            <person name="Meyer-Rochow V.B."/>
            <person name="Ballantyne L."/>
            <person name="Zhu X."/>
        </authorList>
    </citation>
    <scope>NUCLEOTIDE SEQUENCE [LARGE SCALE GENOMIC DNA]</scope>
    <source>
        <strain evidence="4">XCY_ONT2</strain>
    </source>
</reference>
<feature type="domain" description="GST C-terminal" evidence="3">
    <location>
        <begin position="89"/>
        <end position="215"/>
    </location>
</feature>
<dbReference type="Gene3D" id="1.20.1050.10">
    <property type="match status" value="1"/>
</dbReference>
<dbReference type="PROSITE" id="PS50405">
    <property type="entry name" value="GST_CTER"/>
    <property type="match status" value="1"/>
</dbReference>
<dbReference type="Gene3D" id="3.40.30.10">
    <property type="entry name" value="Glutaredoxin"/>
    <property type="match status" value="1"/>
</dbReference>
<dbReference type="FunFam" id="3.40.30.10:FF:000034">
    <property type="entry name" value="glutathione S-transferase 1"/>
    <property type="match status" value="1"/>
</dbReference>
<gene>
    <name evidence="4" type="ORF">RI129_006452</name>
</gene>
<dbReference type="CDD" id="cd03177">
    <property type="entry name" value="GST_C_Delta_Epsilon"/>
    <property type="match status" value="1"/>
</dbReference>
<dbReference type="InterPro" id="IPR040079">
    <property type="entry name" value="Glutathione_S-Trfase"/>
</dbReference>
<dbReference type="PROSITE" id="PS50404">
    <property type="entry name" value="GST_NTER"/>
    <property type="match status" value="1"/>
</dbReference>
<dbReference type="Pfam" id="PF13417">
    <property type="entry name" value="GST_N_3"/>
    <property type="match status" value="1"/>
</dbReference>
<dbReference type="CDD" id="cd03045">
    <property type="entry name" value="GST_N_Delta_Epsilon"/>
    <property type="match status" value="1"/>
</dbReference>
<dbReference type="PANTHER" id="PTHR43969:SF9">
    <property type="entry name" value="GLUTATHIONE S TRANSFERASE D10, ISOFORM A-RELATED"/>
    <property type="match status" value="1"/>
</dbReference>
<comment type="caution">
    <text evidence="4">The sequence shown here is derived from an EMBL/GenBank/DDBJ whole genome shotgun (WGS) entry which is preliminary data.</text>
</comment>
<protein>
    <submittedName>
        <fullName evidence="4">Uncharacterized protein</fullName>
    </submittedName>
</protein>
<name>A0AAN7ZII1_9COLE</name>
<evidence type="ECO:0000313" key="4">
    <source>
        <dbReference type="EMBL" id="KAK5645152.1"/>
    </source>
</evidence>
<dbReference type="GO" id="GO:0004364">
    <property type="term" value="F:glutathione transferase activity"/>
    <property type="evidence" value="ECO:0007669"/>
    <property type="project" value="TreeGrafter"/>
</dbReference>